<comment type="caution">
    <text evidence="9">The sequence shown here is derived from an EMBL/GenBank/DDBJ whole genome shotgun (WGS) entry which is preliminary data.</text>
</comment>
<dbReference type="Pfam" id="PF12704">
    <property type="entry name" value="MacB_PCD"/>
    <property type="match status" value="1"/>
</dbReference>
<comment type="subcellular location">
    <subcellularLocation>
        <location evidence="1">Cell membrane</location>
        <topology evidence="1">Multi-pass membrane protein</topology>
    </subcellularLocation>
</comment>
<sequence>MIRNYIKIAFRNMARHKGYFAINVFGLAIGLAVCLMISLFVIDELSYDKYNVNADRIYRVNSFIRINGSGEVSRDSPAPLAGKLMSDYPDVEQVTRITNGGNMLVLKGNETFVEPNAFFADPNIFKVFSLHLINGDAKTALNQPNTMIISASVAQKYFKSTDVTGKTLKVDNTTFYKITGVIEDMPATSHVHFNFLKTTVGIPESTSDFWLNNNFATYVLLRPGVIGEKLNGYLKTMAHKYAEPQLVNIAHSSFADLEKNGGAFTYSSIPLTKIHLYSNATDEAEPSGDVRYVYIFSIIGIIIIAIACVNFTNLSTARSSGRAKEVGVRKVLGSDKYSLIAQFLTESVITSLIALVIAVSISVLCLPYLNQLAGKNITIGSFNNIGLFAAALAIAIITGILAGLYPAFFLSAFEPIQVLKGRLSAGFKGSWLRNSLVVFQFTAAIVLIVCTMVIYNQLNYIRNKDLGYNREQMVVIKNAYALGSHAKAFKQEVLQIPGVVAGARSGALPTSNANDYNHNAFSKDASMNAAGAMVFTDWIIDSDFIPAMGMKMASGRNFSRYMPTDSSGVLINETAASLLGYKNPLQQKLYDYDNKAGAVPHQVIGVVKDFNVGSLREKPAPMVMRLANGGDRFVFKIKSADVHGVMKQIEATYHAMDSKMAGQPFLYSFLDDDFNKIYQSDQRTGKLFVIFAFFTILIACLGLFGLITYAAEQRNKEIGIRKVLGATVANITTLLSVDFVKLVLISTVIASPIAWFAMHRWLQGFAYRVDISGWTFVLAALTALVIALSTVSFQAIKAALVNPVKSLRSE</sequence>
<feature type="transmembrane region" description="Helical" evidence="6">
    <location>
        <begin position="20"/>
        <end position="42"/>
    </location>
</feature>
<dbReference type="EMBL" id="JALJEJ010000006">
    <property type="protein sequence ID" value="MCJ8210835.1"/>
    <property type="molecule type" value="Genomic_DNA"/>
</dbReference>
<accession>A0A9X1X655</accession>
<feature type="domain" description="ABC3 transporter permease C-terminal" evidence="7">
    <location>
        <begin position="298"/>
        <end position="412"/>
    </location>
</feature>
<feature type="transmembrane region" description="Helical" evidence="6">
    <location>
        <begin position="723"/>
        <end position="756"/>
    </location>
</feature>
<feature type="domain" description="MacB-like periplasmic core" evidence="8">
    <location>
        <begin position="21"/>
        <end position="225"/>
    </location>
</feature>
<evidence type="ECO:0000313" key="10">
    <source>
        <dbReference type="Proteomes" id="UP001139450"/>
    </source>
</evidence>
<evidence type="ECO:0000256" key="6">
    <source>
        <dbReference type="SAM" id="Phobius"/>
    </source>
</evidence>
<dbReference type="InterPro" id="IPR003838">
    <property type="entry name" value="ABC3_permease_C"/>
</dbReference>
<feature type="domain" description="ABC3 transporter permease C-terminal" evidence="7">
    <location>
        <begin position="690"/>
        <end position="799"/>
    </location>
</feature>
<feature type="transmembrane region" description="Helical" evidence="6">
    <location>
        <begin position="434"/>
        <end position="455"/>
    </location>
</feature>
<evidence type="ECO:0000256" key="5">
    <source>
        <dbReference type="ARBA" id="ARBA00023136"/>
    </source>
</evidence>
<evidence type="ECO:0000256" key="2">
    <source>
        <dbReference type="ARBA" id="ARBA00022475"/>
    </source>
</evidence>
<keyword evidence="3 6" id="KW-0812">Transmembrane</keyword>
<gene>
    <name evidence="9" type="ORF">MUY27_14045</name>
</gene>
<keyword evidence="5 6" id="KW-0472">Membrane</keyword>
<evidence type="ECO:0000256" key="1">
    <source>
        <dbReference type="ARBA" id="ARBA00004651"/>
    </source>
</evidence>
<evidence type="ECO:0000256" key="3">
    <source>
        <dbReference type="ARBA" id="ARBA00022692"/>
    </source>
</evidence>
<feature type="transmembrane region" description="Helical" evidence="6">
    <location>
        <begin position="292"/>
        <end position="314"/>
    </location>
</feature>
<dbReference type="InterPro" id="IPR050250">
    <property type="entry name" value="Macrolide_Exporter_MacB"/>
</dbReference>
<feature type="transmembrane region" description="Helical" evidence="6">
    <location>
        <begin position="348"/>
        <end position="369"/>
    </location>
</feature>
<name>A0A9X1X655_9SPHI</name>
<dbReference type="PANTHER" id="PTHR30572:SF18">
    <property type="entry name" value="ABC-TYPE MACROLIDE FAMILY EXPORT SYSTEM PERMEASE COMPONENT 2"/>
    <property type="match status" value="1"/>
</dbReference>
<evidence type="ECO:0000259" key="8">
    <source>
        <dbReference type="Pfam" id="PF12704"/>
    </source>
</evidence>
<dbReference type="RefSeq" id="WP_245130789.1">
    <property type="nucleotide sequence ID" value="NZ_JALJEJ010000006.1"/>
</dbReference>
<keyword evidence="10" id="KW-1185">Reference proteome</keyword>
<dbReference type="GO" id="GO:0005886">
    <property type="term" value="C:plasma membrane"/>
    <property type="evidence" value="ECO:0007669"/>
    <property type="project" value="UniProtKB-SubCell"/>
</dbReference>
<organism evidence="9 10">
    <name type="scientific">Mucilaginibacter straminoryzae</name>
    <dbReference type="NCBI Taxonomy" id="2932774"/>
    <lineage>
        <taxon>Bacteria</taxon>
        <taxon>Pseudomonadati</taxon>
        <taxon>Bacteroidota</taxon>
        <taxon>Sphingobacteriia</taxon>
        <taxon>Sphingobacteriales</taxon>
        <taxon>Sphingobacteriaceae</taxon>
        <taxon>Mucilaginibacter</taxon>
    </lineage>
</organism>
<dbReference type="GO" id="GO:0022857">
    <property type="term" value="F:transmembrane transporter activity"/>
    <property type="evidence" value="ECO:0007669"/>
    <property type="project" value="TreeGrafter"/>
</dbReference>
<dbReference type="InterPro" id="IPR025857">
    <property type="entry name" value="MacB_PCD"/>
</dbReference>
<feature type="transmembrane region" description="Helical" evidence="6">
    <location>
        <begin position="389"/>
        <end position="413"/>
    </location>
</feature>
<reference evidence="9" key="1">
    <citation type="submission" date="2022-04" db="EMBL/GenBank/DDBJ databases">
        <title>Mucilaginibacter sp. RS28 isolated from freshwater.</title>
        <authorList>
            <person name="Ko S.-R."/>
        </authorList>
    </citation>
    <scope>NUCLEOTIDE SEQUENCE</scope>
    <source>
        <strain evidence="9">RS28</strain>
    </source>
</reference>
<dbReference type="Proteomes" id="UP001139450">
    <property type="component" value="Unassembled WGS sequence"/>
</dbReference>
<protein>
    <submittedName>
        <fullName evidence="9">ABC transporter permease</fullName>
    </submittedName>
</protein>
<keyword evidence="4 6" id="KW-1133">Transmembrane helix</keyword>
<dbReference type="Pfam" id="PF02687">
    <property type="entry name" value="FtsX"/>
    <property type="match status" value="2"/>
</dbReference>
<feature type="transmembrane region" description="Helical" evidence="6">
    <location>
        <begin position="776"/>
        <end position="800"/>
    </location>
</feature>
<feature type="transmembrane region" description="Helical" evidence="6">
    <location>
        <begin position="687"/>
        <end position="711"/>
    </location>
</feature>
<evidence type="ECO:0000256" key="4">
    <source>
        <dbReference type="ARBA" id="ARBA00022989"/>
    </source>
</evidence>
<dbReference type="AlphaFoldDB" id="A0A9X1X655"/>
<keyword evidence="2" id="KW-1003">Cell membrane</keyword>
<dbReference type="PANTHER" id="PTHR30572">
    <property type="entry name" value="MEMBRANE COMPONENT OF TRANSPORTER-RELATED"/>
    <property type="match status" value="1"/>
</dbReference>
<evidence type="ECO:0000259" key="7">
    <source>
        <dbReference type="Pfam" id="PF02687"/>
    </source>
</evidence>
<proteinExistence type="predicted"/>
<evidence type="ECO:0000313" key="9">
    <source>
        <dbReference type="EMBL" id="MCJ8210835.1"/>
    </source>
</evidence>